<dbReference type="STRING" id="307972.A0A2G8LRA1"/>
<dbReference type="PANTHER" id="PTHR21737:SF3">
    <property type="entry name" value="POLYGLUTAMINE-BINDING PROTEIN 1"/>
    <property type="match status" value="1"/>
</dbReference>
<keyword evidence="11" id="KW-0508">mRNA splicing</keyword>
<keyword evidence="6" id="KW-0507">mRNA processing</keyword>
<name>A0A2G8LRA1_STIJA</name>
<evidence type="ECO:0000259" key="16">
    <source>
        <dbReference type="PROSITE" id="PS50020"/>
    </source>
</evidence>
<dbReference type="InterPro" id="IPR036020">
    <property type="entry name" value="WW_dom_sf"/>
</dbReference>
<dbReference type="EMBL" id="MRZV01000005">
    <property type="protein sequence ID" value="PIK62798.1"/>
    <property type="molecule type" value="Genomic_DNA"/>
</dbReference>
<evidence type="ECO:0000256" key="10">
    <source>
        <dbReference type="ARBA" id="ARBA00023163"/>
    </source>
</evidence>
<reference evidence="17 18" key="1">
    <citation type="journal article" date="2017" name="PLoS Biol.">
        <title>The sea cucumber genome provides insights into morphological evolution and visceral regeneration.</title>
        <authorList>
            <person name="Zhang X."/>
            <person name="Sun L."/>
            <person name="Yuan J."/>
            <person name="Sun Y."/>
            <person name="Gao Y."/>
            <person name="Zhang L."/>
            <person name="Li S."/>
            <person name="Dai H."/>
            <person name="Hamel J.F."/>
            <person name="Liu C."/>
            <person name="Yu Y."/>
            <person name="Liu S."/>
            <person name="Lin W."/>
            <person name="Guo K."/>
            <person name="Jin S."/>
            <person name="Xu P."/>
            <person name="Storey K.B."/>
            <person name="Huan P."/>
            <person name="Zhang T."/>
            <person name="Zhou Y."/>
            <person name="Zhang J."/>
            <person name="Lin C."/>
            <person name="Li X."/>
            <person name="Xing L."/>
            <person name="Huo D."/>
            <person name="Sun M."/>
            <person name="Wang L."/>
            <person name="Mercier A."/>
            <person name="Li F."/>
            <person name="Yang H."/>
            <person name="Xiang J."/>
        </authorList>
    </citation>
    <scope>NUCLEOTIDE SEQUENCE [LARGE SCALE GENOMIC DNA]</scope>
    <source>
        <strain evidence="17">Shaxun</strain>
        <tissue evidence="17">Muscle</tissue>
    </source>
</reference>
<dbReference type="PROSITE" id="PS50020">
    <property type="entry name" value="WW_DOMAIN_2"/>
    <property type="match status" value="1"/>
</dbReference>
<dbReference type="GO" id="GO:0005737">
    <property type="term" value="C:cytoplasm"/>
    <property type="evidence" value="ECO:0007669"/>
    <property type="project" value="TreeGrafter"/>
</dbReference>
<feature type="domain" description="WW" evidence="16">
    <location>
        <begin position="85"/>
        <end position="119"/>
    </location>
</feature>
<evidence type="ECO:0000313" key="17">
    <source>
        <dbReference type="EMBL" id="PIK62798.1"/>
    </source>
</evidence>
<keyword evidence="9" id="KW-0805">Transcription regulation</keyword>
<comment type="subcellular location">
    <subcellularLocation>
        <location evidence="2">Cytoplasmic granule</location>
    </subcellularLocation>
    <subcellularLocation>
        <location evidence="1">Nucleus speckle</location>
    </subcellularLocation>
</comment>
<dbReference type="GO" id="GO:0016607">
    <property type="term" value="C:nuclear speck"/>
    <property type="evidence" value="ECO:0007669"/>
    <property type="project" value="UniProtKB-SubCell"/>
</dbReference>
<evidence type="ECO:0000256" key="6">
    <source>
        <dbReference type="ARBA" id="ARBA00022664"/>
    </source>
</evidence>
<keyword evidence="8" id="KW-0391">Immunity</keyword>
<evidence type="ECO:0000256" key="13">
    <source>
        <dbReference type="ARBA" id="ARBA00042167"/>
    </source>
</evidence>
<comment type="subunit">
    <text evidence="14">Interacts with POU3F2/Brn-2, ATXN1, TXNL4A, HTT and AR. Interaction with ATXN1 correlates positively with the length of the polyglutamine tract. Interacts with RNA polymerase II large subunit in a phosphorylation-dependent manner. Forms a ternary complex with ATXN1 mutant and phosphorylated RNA polymerase II. Interacts (via C-terminus) with TXNL4A and CD2BP2. Interacts (via WW domain) with ATN1 and SF3B1, and may interact with additional splice factors. Interacts (via WW domain) with WBP11; Leading to reduce interaction between PQBP1 and TXNL4A. Interacts with CAPRIN1. Interacts with DDX1. Interacts with SFPQ. Interacts with KHSRP.</text>
</comment>
<keyword evidence="7" id="KW-0677">Repeat</keyword>
<dbReference type="SMART" id="SM00456">
    <property type="entry name" value="WW"/>
    <property type="match status" value="1"/>
</dbReference>
<dbReference type="InterPro" id="IPR001202">
    <property type="entry name" value="WW_dom"/>
</dbReference>
<dbReference type="PANTHER" id="PTHR21737">
    <property type="entry name" value="POLYGLUTAMINE BINDING PROTEIN 1/MARVEL MEMBRANE-ASSOCIATING DOMAIN CONTAINING 3"/>
    <property type="match status" value="1"/>
</dbReference>
<dbReference type="GO" id="GO:0045087">
    <property type="term" value="P:innate immune response"/>
    <property type="evidence" value="ECO:0007669"/>
    <property type="project" value="UniProtKB-KW"/>
</dbReference>
<evidence type="ECO:0000256" key="4">
    <source>
        <dbReference type="ARBA" id="ARBA00022553"/>
    </source>
</evidence>
<keyword evidence="12" id="KW-0539">Nucleus</keyword>
<dbReference type="Gene3D" id="2.20.70.10">
    <property type="match status" value="1"/>
</dbReference>
<evidence type="ECO:0000256" key="3">
    <source>
        <dbReference type="ARBA" id="ARBA00021117"/>
    </source>
</evidence>
<organism evidence="17 18">
    <name type="scientific">Stichopus japonicus</name>
    <name type="common">Sea cucumber</name>
    <dbReference type="NCBI Taxonomy" id="307972"/>
    <lineage>
        <taxon>Eukaryota</taxon>
        <taxon>Metazoa</taxon>
        <taxon>Echinodermata</taxon>
        <taxon>Eleutherozoa</taxon>
        <taxon>Echinozoa</taxon>
        <taxon>Holothuroidea</taxon>
        <taxon>Aspidochirotacea</taxon>
        <taxon>Aspidochirotida</taxon>
        <taxon>Stichopodidae</taxon>
        <taxon>Apostichopus</taxon>
    </lineage>
</organism>
<keyword evidence="18" id="KW-1185">Reference proteome</keyword>
<keyword evidence="10" id="KW-0804">Transcription</keyword>
<evidence type="ECO:0000256" key="7">
    <source>
        <dbReference type="ARBA" id="ARBA00022737"/>
    </source>
</evidence>
<evidence type="ECO:0000256" key="14">
    <source>
        <dbReference type="ARBA" id="ARBA00046362"/>
    </source>
</evidence>
<keyword evidence="5" id="KW-0399">Innate immunity</keyword>
<gene>
    <name evidence="17" type="ORF">BSL78_00249</name>
</gene>
<dbReference type="Proteomes" id="UP000230750">
    <property type="component" value="Unassembled WGS sequence"/>
</dbReference>
<evidence type="ECO:0000256" key="8">
    <source>
        <dbReference type="ARBA" id="ARBA00022859"/>
    </source>
</evidence>
<dbReference type="AlphaFoldDB" id="A0A2G8LRA1"/>
<evidence type="ECO:0000256" key="5">
    <source>
        <dbReference type="ARBA" id="ARBA00022588"/>
    </source>
</evidence>
<feature type="region of interest" description="Disordered" evidence="15">
    <location>
        <begin position="154"/>
        <end position="233"/>
    </location>
</feature>
<protein>
    <recommendedName>
        <fullName evidence="3">Polyglutamine-binding protein 1</fullName>
    </recommendedName>
    <alternativeName>
        <fullName evidence="13">Polyglutamine tract-binding protein 1</fullName>
    </alternativeName>
</protein>
<evidence type="ECO:0000256" key="9">
    <source>
        <dbReference type="ARBA" id="ARBA00023015"/>
    </source>
</evidence>
<keyword evidence="4" id="KW-0597">Phosphoprotein</keyword>
<evidence type="ECO:0000256" key="15">
    <source>
        <dbReference type="SAM" id="MobiDB-lite"/>
    </source>
</evidence>
<sequence length="253" mass="27893">MTLSTGQHNFAALTIGQTPTNNLPVCRLLTMPLPPALAARLKARGLIKAGQSAEPEEEIIAEDYSGEMENEPPEEEELQILLNNTGLPMGWWKVKDPKSGFFYFWDSETDKVKWTSPEGVPEPEITMKPPEAPNIQPLPPGLIGPMVGQIVEQPETAGRNVFKVPRHQKRREERDSRRKRKREDELDPMDPASYSDVPRGTWSTGLPKTNEAKTGVDSTATGPLFQMRPYPSPGAVLRANAAATNKEDGGDLG</sequence>
<comment type="caution">
    <text evidence="17">The sequence shown here is derived from an EMBL/GenBank/DDBJ whole genome shotgun (WGS) entry which is preliminary data.</text>
</comment>
<evidence type="ECO:0000313" key="18">
    <source>
        <dbReference type="Proteomes" id="UP000230750"/>
    </source>
</evidence>
<evidence type="ECO:0000256" key="11">
    <source>
        <dbReference type="ARBA" id="ARBA00023187"/>
    </source>
</evidence>
<evidence type="ECO:0000256" key="2">
    <source>
        <dbReference type="ARBA" id="ARBA00004463"/>
    </source>
</evidence>
<proteinExistence type="predicted"/>
<evidence type="ECO:0000256" key="12">
    <source>
        <dbReference type="ARBA" id="ARBA00023242"/>
    </source>
</evidence>
<dbReference type="Gene3D" id="3.40.30.10">
    <property type="entry name" value="Glutaredoxin"/>
    <property type="match status" value="1"/>
</dbReference>
<dbReference type="OrthoDB" id="42462at2759"/>
<dbReference type="SUPFAM" id="SSF51045">
    <property type="entry name" value="WW domain"/>
    <property type="match status" value="1"/>
</dbReference>
<evidence type="ECO:0000256" key="1">
    <source>
        <dbReference type="ARBA" id="ARBA00004324"/>
    </source>
</evidence>
<dbReference type="GO" id="GO:0043021">
    <property type="term" value="F:ribonucleoprotein complex binding"/>
    <property type="evidence" value="ECO:0007669"/>
    <property type="project" value="TreeGrafter"/>
</dbReference>
<dbReference type="GO" id="GO:0000380">
    <property type="term" value="P:alternative mRNA splicing, via spliceosome"/>
    <property type="evidence" value="ECO:0007669"/>
    <property type="project" value="TreeGrafter"/>
</dbReference>
<accession>A0A2G8LRA1</accession>